<protein>
    <submittedName>
        <fullName evidence="2">Uncharacterized protein DUF4091</fullName>
    </submittedName>
</protein>
<feature type="domain" description="Glycoside hydrolase 123 catalytic" evidence="1">
    <location>
        <begin position="219"/>
        <end position="489"/>
    </location>
</feature>
<reference evidence="2 3" key="1">
    <citation type="submission" date="2018-07" db="EMBL/GenBank/DDBJ databases">
        <title>Genomic Encyclopedia of Type Strains, Phase III (KMG-III): the genomes of soil and plant-associated and newly described type strains.</title>
        <authorList>
            <person name="Whitman W."/>
        </authorList>
    </citation>
    <scope>NUCLEOTIDE SEQUENCE [LARGE SCALE GENOMIC DNA]</scope>
    <source>
        <strain evidence="2 3">CECT 7287</strain>
    </source>
</reference>
<dbReference type="RefSeq" id="WP_116065270.1">
    <property type="nucleotide sequence ID" value="NZ_QRDZ01000044.1"/>
</dbReference>
<evidence type="ECO:0000313" key="2">
    <source>
        <dbReference type="EMBL" id="RED55205.1"/>
    </source>
</evidence>
<accession>A0A3D9I0J2</accession>
<dbReference type="OrthoDB" id="197680at2"/>
<dbReference type="AlphaFoldDB" id="A0A3D9I0J2"/>
<dbReference type="InterPro" id="IPR025150">
    <property type="entry name" value="GH123_cat"/>
</dbReference>
<dbReference type="Proteomes" id="UP000256977">
    <property type="component" value="Unassembled WGS sequence"/>
</dbReference>
<organism evidence="2 3">
    <name type="scientific">Cohnella phaseoli</name>
    <dbReference type="NCBI Taxonomy" id="456490"/>
    <lineage>
        <taxon>Bacteria</taxon>
        <taxon>Bacillati</taxon>
        <taxon>Bacillota</taxon>
        <taxon>Bacilli</taxon>
        <taxon>Bacillales</taxon>
        <taxon>Paenibacillaceae</taxon>
        <taxon>Cohnella</taxon>
    </lineage>
</organism>
<comment type="caution">
    <text evidence="2">The sequence shown here is derived from an EMBL/GenBank/DDBJ whole genome shotgun (WGS) entry which is preliminary data.</text>
</comment>
<evidence type="ECO:0000259" key="1">
    <source>
        <dbReference type="Pfam" id="PF13320"/>
    </source>
</evidence>
<dbReference type="Pfam" id="PF13320">
    <property type="entry name" value="GH123_cat"/>
    <property type="match status" value="1"/>
</dbReference>
<sequence>MRWQTYDANKWLYPDTDIALDGTRDIVLEAARGTSVGCQILWEELPSDAELSWEWVSGGGEHSLRSEAVEMFQLVDAKVSENTGPDYSTVPVGTPADYVTRLAPFRVYDALRPVGRAFRVGGSKTALYVCFRIDEALPPQNYLGELSFEIGGQGAAVSVRLEVFAAVVPQRETLALTNWFSLGNITDRHGLEKNSEPFWAMVRRYGEAMRRARQTHFIVDPGLIEIRKSVEGSYTFDFSRAERLIKLFLELGFSRIEGGHVATRNGWEDPRFVLVYDRGVEATSPEGYAFLAQYLNAWRQFLADKGWLDIIVQHLADEPIEQSATDYRVLSGIVRKHMPGVPLVDAVIDPGLDGALDIWVPTNRDFERHLADYERIRSDGDTLWFYTCWNPGGHYMNRFLDVPLLKTRLLHWGNYLYGLDGYLHWGFNYYFKDQDPFETNNPMLAPGVHSKRVPAGDTHIVYPGEDGPWPSMRLEAMRTGAEDYELLRIVDRADSALAEEIVRGCMTSFTEANTDPAHFRRIRRRLLEAASAVQTGS</sequence>
<proteinExistence type="predicted"/>
<name>A0A3D9I0J2_9BACL</name>
<dbReference type="EMBL" id="QRDZ01000044">
    <property type="protein sequence ID" value="RED55205.1"/>
    <property type="molecule type" value="Genomic_DNA"/>
</dbReference>
<gene>
    <name evidence="2" type="ORF">DFP98_14448</name>
</gene>
<keyword evidence="3" id="KW-1185">Reference proteome</keyword>
<evidence type="ECO:0000313" key="3">
    <source>
        <dbReference type="Proteomes" id="UP000256977"/>
    </source>
</evidence>